<feature type="domain" description="Thioredoxin" evidence="14">
    <location>
        <begin position="22"/>
        <end position="183"/>
    </location>
</feature>
<organism evidence="15 16">
    <name type="scientific">Linum tenue</name>
    <dbReference type="NCBI Taxonomy" id="586396"/>
    <lineage>
        <taxon>Eukaryota</taxon>
        <taxon>Viridiplantae</taxon>
        <taxon>Streptophyta</taxon>
        <taxon>Embryophyta</taxon>
        <taxon>Tracheophyta</taxon>
        <taxon>Spermatophyta</taxon>
        <taxon>Magnoliopsida</taxon>
        <taxon>eudicotyledons</taxon>
        <taxon>Gunneridae</taxon>
        <taxon>Pentapetalae</taxon>
        <taxon>rosids</taxon>
        <taxon>fabids</taxon>
        <taxon>Malpighiales</taxon>
        <taxon>Linaceae</taxon>
        <taxon>Linum</taxon>
    </lineage>
</organism>
<gene>
    <name evidence="15" type="ORF">LITE_LOCUS19387</name>
</gene>
<keyword evidence="6" id="KW-0677">Repeat</keyword>
<evidence type="ECO:0000256" key="11">
    <source>
        <dbReference type="ARBA" id="ARBA00023284"/>
    </source>
</evidence>
<dbReference type="FunFam" id="3.40.30.10:FF:000201">
    <property type="entry name" value="Protein disulfide isomerase-like 1-5"/>
    <property type="match status" value="1"/>
</dbReference>
<feature type="domain" description="Thioredoxin" evidence="14">
    <location>
        <begin position="395"/>
        <end position="524"/>
    </location>
</feature>
<evidence type="ECO:0000313" key="15">
    <source>
        <dbReference type="EMBL" id="CAI0423099.1"/>
    </source>
</evidence>
<dbReference type="FunFam" id="3.40.30.10:FF:000204">
    <property type="entry name" value="Protein disulfide isomerase-like 1-6"/>
    <property type="match status" value="1"/>
</dbReference>
<evidence type="ECO:0000256" key="12">
    <source>
        <dbReference type="ARBA" id="ARBA00054003"/>
    </source>
</evidence>
<dbReference type="Pfam" id="PF00085">
    <property type="entry name" value="Thioredoxin"/>
    <property type="match status" value="2"/>
</dbReference>
<protein>
    <recommendedName>
        <fullName evidence="4">protein disulfide-isomerase</fullName>
        <ecNumber evidence="4">5.3.4.1</ecNumber>
    </recommendedName>
</protein>
<dbReference type="FunFam" id="3.40.30.10:FF:000134">
    <property type="entry name" value="Protein disulfide-isomerase"/>
    <property type="match status" value="1"/>
</dbReference>
<keyword evidence="7" id="KW-0256">Endoplasmic reticulum</keyword>
<keyword evidence="9" id="KW-0325">Glycoprotein</keyword>
<feature type="signal peptide" evidence="13">
    <location>
        <begin position="1"/>
        <end position="30"/>
    </location>
</feature>
<dbReference type="Proteomes" id="UP001154282">
    <property type="component" value="Unassembled WGS sequence"/>
</dbReference>
<dbReference type="CDD" id="cd02982">
    <property type="entry name" value="PDI_b'_family"/>
    <property type="match status" value="1"/>
</dbReference>
<evidence type="ECO:0000256" key="6">
    <source>
        <dbReference type="ARBA" id="ARBA00022737"/>
    </source>
</evidence>
<comment type="catalytic activity">
    <reaction evidence="1">
        <text>Catalyzes the rearrangement of -S-S- bonds in proteins.</text>
        <dbReference type="EC" id="5.3.4.1"/>
    </reaction>
</comment>
<dbReference type="EC" id="5.3.4.1" evidence="4"/>
<dbReference type="AlphaFoldDB" id="A0AAV0KKZ2"/>
<dbReference type="PROSITE" id="PS51352">
    <property type="entry name" value="THIOREDOXIN_2"/>
    <property type="match status" value="2"/>
</dbReference>
<dbReference type="InterPro" id="IPR013766">
    <property type="entry name" value="Thioredoxin_domain"/>
</dbReference>
<evidence type="ECO:0000256" key="10">
    <source>
        <dbReference type="ARBA" id="ARBA00023235"/>
    </source>
</evidence>
<evidence type="ECO:0000256" key="9">
    <source>
        <dbReference type="ARBA" id="ARBA00023180"/>
    </source>
</evidence>
<keyword evidence="16" id="KW-1185">Reference proteome</keyword>
<evidence type="ECO:0000256" key="2">
    <source>
        <dbReference type="ARBA" id="ARBA00004319"/>
    </source>
</evidence>
<evidence type="ECO:0000256" key="5">
    <source>
        <dbReference type="ARBA" id="ARBA00022729"/>
    </source>
</evidence>
<dbReference type="Pfam" id="PF13848">
    <property type="entry name" value="Thioredoxin_6"/>
    <property type="match status" value="1"/>
</dbReference>
<dbReference type="CDD" id="cd02961">
    <property type="entry name" value="PDI_a_family"/>
    <property type="match status" value="1"/>
</dbReference>
<name>A0AAV0KKZ2_9ROSI</name>
<sequence>MIPRRKTSSRFLLFTLTLLLLINLSAFVASTELEDDDGEIDELLAIDEEEEEDGSADQHQHVEQQKEAEVLTKAQRIVLELNTDSSSRAISENEFVLILGYAPWDTRSAELMPQFAEAANKLKELGSPIVMAKLDAERYPKAASALQIRGFPTLLLFVNGTSQPYTGGFTGEDIVIWARKKTGDPVIRVNSVAEAEKFLETHHIYVIGLFDKFEGSDYEEFVKAAISDNGIQFGEVGDHGVAKVLYPDIKSTSKFVGLVKSEPERYTIFEDAFEMDKILEFLAYNKFPLVTRLTDLNSVSVYSSPIKLQVMVFGGADDFKRLIEPLQQVARKFKSKIMFIYVDIEDENLAKPFLTLFGLEDSDHALVTAFDNKISTKFLLEAEPTSGNIEDFCLGLLSASFPAYYKSQPVPDNKNASVLVVVGKTFDELVLNSPKNILIEIYTPWCINCETTSKQVEKLAKHFKGSDSLVVARIDASANEHPKLQVADYPTLLLYPEDNKANPIKLSTKSSGKDLAAAINKHLKSNSSKDEL</sequence>
<comment type="caution">
    <text evidence="15">The sequence shown here is derived from an EMBL/GenBank/DDBJ whole genome shotgun (WGS) entry which is preliminary data.</text>
</comment>
<dbReference type="FunFam" id="3.40.30.10:FF:000042">
    <property type="entry name" value="protein disulfide-isomerase A2"/>
    <property type="match status" value="1"/>
</dbReference>
<dbReference type="GO" id="GO:0005788">
    <property type="term" value="C:endoplasmic reticulum lumen"/>
    <property type="evidence" value="ECO:0007669"/>
    <property type="project" value="UniProtKB-SubCell"/>
</dbReference>
<dbReference type="EMBL" id="CAMGYJ010000005">
    <property type="protein sequence ID" value="CAI0423099.1"/>
    <property type="molecule type" value="Genomic_DNA"/>
</dbReference>
<feature type="chain" id="PRO_5043964863" description="protein disulfide-isomerase" evidence="13">
    <location>
        <begin position="31"/>
        <end position="532"/>
    </location>
</feature>
<evidence type="ECO:0000256" key="1">
    <source>
        <dbReference type="ARBA" id="ARBA00001182"/>
    </source>
</evidence>
<dbReference type="InterPro" id="IPR036249">
    <property type="entry name" value="Thioredoxin-like_sf"/>
</dbReference>
<dbReference type="CDD" id="cd02995">
    <property type="entry name" value="PDI_a_PDI_a'_C"/>
    <property type="match status" value="1"/>
</dbReference>
<comment type="subcellular location">
    <subcellularLocation>
        <location evidence="2">Endoplasmic reticulum lumen</location>
    </subcellularLocation>
</comment>
<evidence type="ECO:0000256" key="13">
    <source>
        <dbReference type="SAM" id="SignalP"/>
    </source>
</evidence>
<comment type="function">
    <text evidence="12">Acts as a protein-folding catalyst that interacts with nascent polypeptides to catalyze the formation, isomerization, and reduction or oxidation of disulfide bonds.</text>
</comment>
<evidence type="ECO:0000256" key="4">
    <source>
        <dbReference type="ARBA" id="ARBA00012723"/>
    </source>
</evidence>
<proteinExistence type="inferred from homology"/>
<dbReference type="Gene3D" id="3.40.30.10">
    <property type="entry name" value="Glutaredoxin"/>
    <property type="match status" value="4"/>
</dbReference>
<evidence type="ECO:0000259" key="14">
    <source>
        <dbReference type="PROSITE" id="PS51352"/>
    </source>
</evidence>
<dbReference type="PANTHER" id="PTHR18929">
    <property type="entry name" value="PROTEIN DISULFIDE ISOMERASE"/>
    <property type="match status" value="1"/>
</dbReference>
<comment type="similarity">
    <text evidence="3">Belongs to the protein disulfide isomerase family.</text>
</comment>
<accession>A0AAV0KKZ2</accession>
<dbReference type="GO" id="GO:0006457">
    <property type="term" value="P:protein folding"/>
    <property type="evidence" value="ECO:0007669"/>
    <property type="project" value="TreeGrafter"/>
</dbReference>
<dbReference type="GO" id="GO:0034976">
    <property type="term" value="P:response to endoplasmic reticulum stress"/>
    <property type="evidence" value="ECO:0007669"/>
    <property type="project" value="TreeGrafter"/>
</dbReference>
<reference evidence="15" key="1">
    <citation type="submission" date="2022-08" db="EMBL/GenBank/DDBJ databases">
        <authorList>
            <person name="Gutierrez-Valencia J."/>
        </authorList>
    </citation>
    <scope>NUCLEOTIDE SEQUENCE</scope>
</reference>
<dbReference type="CDD" id="cd02981">
    <property type="entry name" value="PDI_b_family"/>
    <property type="match status" value="1"/>
</dbReference>
<keyword evidence="8" id="KW-1015">Disulfide bond</keyword>
<keyword evidence="11" id="KW-0676">Redox-active center</keyword>
<evidence type="ECO:0000313" key="16">
    <source>
        <dbReference type="Proteomes" id="UP001154282"/>
    </source>
</evidence>
<keyword evidence="5 13" id="KW-0732">Signal</keyword>
<evidence type="ECO:0000256" key="3">
    <source>
        <dbReference type="ARBA" id="ARBA00006347"/>
    </source>
</evidence>
<dbReference type="GO" id="GO:0003756">
    <property type="term" value="F:protein disulfide isomerase activity"/>
    <property type="evidence" value="ECO:0007669"/>
    <property type="project" value="UniProtKB-EC"/>
</dbReference>
<evidence type="ECO:0000256" key="8">
    <source>
        <dbReference type="ARBA" id="ARBA00023157"/>
    </source>
</evidence>
<keyword evidence="10" id="KW-0413">Isomerase</keyword>
<dbReference type="SUPFAM" id="SSF52833">
    <property type="entry name" value="Thioredoxin-like"/>
    <property type="match status" value="4"/>
</dbReference>
<evidence type="ECO:0000256" key="7">
    <source>
        <dbReference type="ARBA" id="ARBA00022824"/>
    </source>
</evidence>
<dbReference type="PANTHER" id="PTHR18929:SF189">
    <property type="entry name" value="PROTEIN DISULFIDE ISOMERASE-LIKE 1-5-RELATED"/>
    <property type="match status" value="1"/>
</dbReference>